<feature type="compositionally biased region" description="Polar residues" evidence="2">
    <location>
        <begin position="369"/>
        <end position="379"/>
    </location>
</feature>
<comment type="caution">
    <text evidence="3">The sequence shown here is derived from an EMBL/GenBank/DDBJ whole genome shotgun (WGS) entry which is preliminary data.</text>
</comment>
<evidence type="ECO:0000256" key="1">
    <source>
        <dbReference type="SAM" id="Coils"/>
    </source>
</evidence>
<feature type="region of interest" description="Disordered" evidence="2">
    <location>
        <begin position="751"/>
        <end position="774"/>
    </location>
</feature>
<dbReference type="EMBL" id="NWSH01008707">
    <property type="protein sequence ID" value="PCG62442.1"/>
    <property type="molecule type" value="Genomic_DNA"/>
</dbReference>
<proteinExistence type="predicted"/>
<feature type="compositionally biased region" description="Polar residues" evidence="2">
    <location>
        <begin position="312"/>
        <end position="327"/>
    </location>
</feature>
<evidence type="ECO:0000256" key="2">
    <source>
        <dbReference type="SAM" id="MobiDB-lite"/>
    </source>
</evidence>
<feature type="region of interest" description="Disordered" evidence="2">
    <location>
        <begin position="311"/>
        <end position="357"/>
    </location>
</feature>
<evidence type="ECO:0000313" key="3">
    <source>
        <dbReference type="EMBL" id="PCG62442.1"/>
    </source>
</evidence>
<feature type="region of interest" description="Disordered" evidence="2">
    <location>
        <begin position="1200"/>
        <end position="1250"/>
    </location>
</feature>
<keyword evidence="1" id="KW-0175">Coiled coil</keyword>
<feature type="compositionally biased region" description="Polar residues" evidence="2">
    <location>
        <begin position="1208"/>
        <end position="1228"/>
    </location>
</feature>
<feature type="region of interest" description="Disordered" evidence="2">
    <location>
        <begin position="1107"/>
        <end position="1126"/>
    </location>
</feature>
<feature type="compositionally biased region" description="Polar residues" evidence="2">
    <location>
        <begin position="462"/>
        <end position="479"/>
    </location>
</feature>
<feature type="compositionally biased region" description="Polar residues" evidence="2">
    <location>
        <begin position="1062"/>
        <end position="1083"/>
    </location>
</feature>
<name>A0A2A4ITD6_HELVI</name>
<organism evidence="3">
    <name type="scientific">Heliothis virescens</name>
    <name type="common">Tobacco budworm moth</name>
    <dbReference type="NCBI Taxonomy" id="7102"/>
    <lineage>
        <taxon>Eukaryota</taxon>
        <taxon>Metazoa</taxon>
        <taxon>Ecdysozoa</taxon>
        <taxon>Arthropoda</taxon>
        <taxon>Hexapoda</taxon>
        <taxon>Insecta</taxon>
        <taxon>Pterygota</taxon>
        <taxon>Neoptera</taxon>
        <taxon>Endopterygota</taxon>
        <taxon>Lepidoptera</taxon>
        <taxon>Glossata</taxon>
        <taxon>Ditrysia</taxon>
        <taxon>Noctuoidea</taxon>
        <taxon>Noctuidae</taxon>
        <taxon>Heliothinae</taxon>
        <taxon>Heliothis</taxon>
    </lineage>
</organism>
<dbReference type="STRING" id="7102.A0A2A4ITD6"/>
<feature type="compositionally biased region" description="Basic and acidic residues" evidence="2">
    <location>
        <begin position="329"/>
        <end position="349"/>
    </location>
</feature>
<feature type="compositionally biased region" description="Basic and acidic residues" evidence="2">
    <location>
        <begin position="1045"/>
        <end position="1055"/>
    </location>
</feature>
<feature type="region of interest" description="Disordered" evidence="2">
    <location>
        <begin position="997"/>
        <end position="1083"/>
    </location>
</feature>
<feature type="region of interest" description="Disordered" evidence="2">
    <location>
        <begin position="369"/>
        <end position="427"/>
    </location>
</feature>
<accession>A0A2A4ITD6</accession>
<gene>
    <name evidence="3" type="ORF">B5V51_14425</name>
</gene>
<feature type="compositionally biased region" description="Polar residues" evidence="2">
    <location>
        <begin position="913"/>
        <end position="924"/>
    </location>
</feature>
<sequence>MGSAYDETVFDFDLNFLNPAATNTVQELQAKNEKLRRSVIFLKKKILFSHSAVTRYKNARNYASILESNQVFSKEGCKQHLIEIKNFIEKVTKLENENRAAENREREKNETISDLQNKICALQSLETQLKLLLKEKNKTESTVVVEKKVSVRDRGKKDLLEKENEALRKENARIPKLEKEIENLRKEQIGISTPEKDCNCLKTELFEERTKIVNLEKEIETLRLDNARISRLQKEIVNLTKENSKLSKLEKELQILRRENTKMTRLGKENESLRKDNARVKDLEKEIETLRLKNAKIGFLERVNKTLRQENARIQNNNKEGLTNLTTLIEEKEQSKKNENRKTETHRNSDWSNHSGAEDDIFEDALLSPQPSDTVTAKNSLPADKNILRRESENDNSNEVVSVDTGRGSSLAYSDNEKGLHSPGYFSNDSPINGECIEKKGNDNNTPQSIIQIIVQDENDDISNSAQTTNNGDTDTEPPNQIHDQMDDHNVYQQKSISLENSNNMTPKKHMQGELEKEWLDLHKSMQNEGHIDAELENIFSTMKLNYHVLSPIPRTPIRVRDNVSTKKPSEPSEKIMRCMYLSNKTDQLLMKLKGYLHNCTAEYFCKFNPNLTHQNSKFLHRKVKGGKDFSAINNIDKLIMCFETILRTKQILTEDCNNSYLDVSDRVCDDDNLLMSNVTHSKPNTFQNKQGEDGSIRQMISPPICSPLPVVPDVQQKRLIQNNNTLVSANVSLPQTNKNVVQDNQKETTLSSVNTSMSPESIQNRNNAKQDNQTETQLVPVTISATPEPVQIHKDGLRSNQRRTRLFSNDSPISPESMPNCKDTMQNNQKAILSSDTIPVSPEPMQKQNSDKGSNQRRTRLFSNDSSMSPDTLPNCHDALQDNQKKGTTPISPRAEQKQNNEMPRNLRRTRLFSNDSSTSPDTMPNCRDILQDNQKTGTTLVSPKAEQKQNNEMQRSLRRTRLFSNDLSISPDKLPNCQDILQDNQNTGTILVSPKAEQKQNNERRRTRLFSNDSSMSPDTLPNCHDALQDNQKKGTTPISPRAEQKQNNEMRRGLRRTRLFSNDSSMSPDMMRNSQDTTSVSPKAVQNLNNALRSNQTRTRLVSNDLPVSPEPIPNRQDTMKDSQKKIRLSSDTRLHLPVSPETTQKHCEVLQENQGLLSIIIPMSPDSIQNKRKTRLSATTLPVSAESTQNLCNIVPEKQRKTRFSSTSLTSPGINHTDDLQNNQRKTRLSSISSPLSPPTQNRKNDFQNTQQKIRLSSITSSISPKPIQNLNHSVYEDSTTNNEPIKLSNTRCSQDSVEMNELSMKDSTVKKAKTKKITKLDKLRKNLAPKYKIRRETTPVKSLIKPKNVSPIKKQVTANVTSASLNDKDVYEKAVKIMAELNSQKSSKVSESSIKYSKEPLSPKPNNNLEIEMDTDDRISQNRKFVEVTDQCTVVLTKCPLLFTACETKTSPTQKTKDDNETTDDSTSRKRRRLSSNDSVVKCKRVLRSSTVQLRSSTEDNIEISDTNGESTTKTTRGLIAEEIKTTTTTCDPKPLMTNTQKVENTNKSDDHIKSYEDLDLFSEVQVEKASVPVNEIDSDPSSACQPKDSILCCMIEKYGVATVRPYAKKIPDSTVKLICDKIEQEIAAISELPLNETKNAMNIFVADLRKLNYKHFITGLIKYLTKPERKHELFGKVSSPAAPAMTKAEQILLYVITHLKTHWPSVDIVDAVLSNIEYALFKLNRTPDFEVIESTSHFYALLCRYFGAKSRLRLFILDAMYCIQFKSVPLIKQCLEVWMHIIPLAHMGIAKTPLVTCLVYLLHFYKCDDKFNRVQEIRNILSRRYFYQITDWNETKILEMFRNSIKDLKDIPIEKKMLRLALIILAKRHGPRWCQNNIIKNLLQPMIEKENVPNSVKVFCVSMIGPLMKPYPVDMKVHCEIAINQLTDILNNNPSPQMEEAAIMSMMFINRHNQYSMNQTLLTRKMKPMSPELEKTLCDYVKTKPLKIWKKTLAKIAR</sequence>
<reference evidence="3" key="1">
    <citation type="submission" date="2017-09" db="EMBL/GenBank/DDBJ databases">
        <title>Contemporary evolution of a Lepidopteran species, Heliothis virescens, in response to modern agricultural practices.</title>
        <authorList>
            <person name="Fritz M.L."/>
            <person name="Deyonke A.M."/>
            <person name="Papanicolaou A."/>
            <person name="Micinski S."/>
            <person name="Westbrook J."/>
            <person name="Gould F."/>
        </authorList>
    </citation>
    <scope>NUCLEOTIDE SEQUENCE [LARGE SCALE GENOMIC DNA]</scope>
    <source>
        <strain evidence="3">HvINT-</strain>
        <tissue evidence="3">Whole body</tissue>
    </source>
</reference>
<protein>
    <submittedName>
        <fullName evidence="3">Uncharacterized protein</fullName>
    </submittedName>
</protein>
<feature type="compositionally biased region" description="Polar residues" evidence="2">
    <location>
        <begin position="862"/>
        <end position="873"/>
    </location>
</feature>
<feature type="region of interest" description="Disordered" evidence="2">
    <location>
        <begin position="460"/>
        <end position="479"/>
    </location>
</feature>
<feature type="coiled-coil region" evidence="1">
    <location>
        <begin position="18"/>
        <end position="45"/>
    </location>
</feature>
<feature type="compositionally biased region" description="Low complexity" evidence="2">
    <location>
        <begin position="1388"/>
        <end position="1400"/>
    </location>
</feature>
<feature type="region of interest" description="Disordered" evidence="2">
    <location>
        <begin position="1455"/>
        <end position="1483"/>
    </location>
</feature>
<feature type="region of interest" description="Disordered" evidence="2">
    <location>
        <begin position="836"/>
        <end position="928"/>
    </location>
</feature>
<feature type="region of interest" description="Disordered" evidence="2">
    <location>
        <begin position="798"/>
        <end position="822"/>
    </location>
</feature>
<feature type="region of interest" description="Disordered" evidence="2">
    <location>
        <begin position="1388"/>
        <end position="1415"/>
    </location>
</feature>
<feature type="compositionally biased region" description="Polar residues" evidence="2">
    <location>
        <begin position="1011"/>
        <end position="1022"/>
    </location>
</feature>